<comment type="caution">
    <text evidence="1">The sequence shown here is derived from an EMBL/GenBank/DDBJ whole genome shotgun (WGS) entry which is preliminary data.</text>
</comment>
<evidence type="ECO:0000313" key="2">
    <source>
        <dbReference type="Proteomes" id="UP000784294"/>
    </source>
</evidence>
<protein>
    <submittedName>
        <fullName evidence="1">Uncharacterized protein</fullName>
    </submittedName>
</protein>
<dbReference type="AlphaFoldDB" id="A0A448WLJ8"/>
<name>A0A448WLJ8_9PLAT</name>
<dbReference type="EMBL" id="CAAALY010022308">
    <property type="protein sequence ID" value="VEL14773.1"/>
    <property type="molecule type" value="Genomic_DNA"/>
</dbReference>
<accession>A0A448WLJ8</accession>
<keyword evidence="2" id="KW-1185">Reference proteome</keyword>
<gene>
    <name evidence="1" type="ORF">PXEA_LOCUS8213</name>
</gene>
<evidence type="ECO:0000313" key="1">
    <source>
        <dbReference type="EMBL" id="VEL14773.1"/>
    </source>
</evidence>
<organism evidence="1 2">
    <name type="scientific">Protopolystoma xenopodis</name>
    <dbReference type="NCBI Taxonomy" id="117903"/>
    <lineage>
        <taxon>Eukaryota</taxon>
        <taxon>Metazoa</taxon>
        <taxon>Spiralia</taxon>
        <taxon>Lophotrochozoa</taxon>
        <taxon>Platyhelminthes</taxon>
        <taxon>Monogenea</taxon>
        <taxon>Polyopisthocotylea</taxon>
        <taxon>Polystomatidea</taxon>
        <taxon>Polystomatidae</taxon>
        <taxon>Protopolystoma</taxon>
    </lineage>
</organism>
<reference evidence="1" key="1">
    <citation type="submission" date="2018-11" db="EMBL/GenBank/DDBJ databases">
        <authorList>
            <consortium name="Pathogen Informatics"/>
        </authorList>
    </citation>
    <scope>NUCLEOTIDE SEQUENCE</scope>
</reference>
<sequence length="97" mass="10839">MQSNPFSPAGRRKPSRFGQAVICRVCGHFGHSRTTKFMRKQRAFPSPNRLAQPNVHGQADQKVAKSANVAFLHKLEAIPSTRHSLLVAFNSKLKRMA</sequence>
<dbReference type="Proteomes" id="UP000784294">
    <property type="component" value="Unassembled WGS sequence"/>
</dbReference>
<proteinExistence type="predicted"/>